<name>A0A080LRX6_9PROT</name>
<proteinExistence type="predicted"/>
<organism evidence="2 3">
    <name type="scientific">Candidatus Accumulibacter phosphatis</name>
    <dbReference type="NCBI Taxonomy" id="327160"/>
    <lineage>
        <taxon>Bacteria</taxon>
        <taxon>Pseudomonadati</taxon>
        <taxon>Pseudomonadota</taxon>
        <taxon>Betaproteobacteria</taxon>
        <taxon>Candidatus Accumulibacter</taxon>
    </lineage>
</organism>
<comment type="caution">
    <text evidence="2">The sequence shown here is derived from an EMBL/GenBank/DDBJ whole genome shotgun (WGS) entry which is preliminary data.</text>
</comment>
<evidence type="ECO:0000256" key="1">
    <source>
        <dbReference type="SAM" id="MobiDB-lite"/>
    </source>
</evidence>
<accession>A0A080LRX6</accession>
<dbReference type="EMBL" id="JDVG02000607">
    <property type="protein sequence ID" value="KFB71023.1"/>
    <property type="molecule type" value="Genomic_DNA"/>
</dbReference>
<evidence type="ECO:0000313" key="3">
    <source>
        <dbReference type="Proteomes" id="UP000020077"/>
    </source>
</evidence>
<dbReference type="Proteomes" id="UP000020077">
    <property type="component" value="Unassembled WGS sequence"/>
</dbReference>
<feature type="region of interest" description="Disordered" evidence="1">
    <location>
        <begin position="224"/>
        <end position="265"/>
    </location>
</feature>
<reference evidence="2 3" key="1">
    <citation type="submission" date="2014-02" db="EMBL/GenBank/DDBJ databases">
        <title>Expanding our view of genomic diversity in Candidatus Accumulibacter clades.</title>
        <authorList>
            <person name="Skennerton C.T."/>
            <person name="Barr J.J."/>
            <person name="Slater F.R."/>
            <person name="Bond P.L."/>
            <person name="Tyson G.W."/>
        </authorList>
    </citation>
    <scope>NUCLEOTIDE SEQUENCE [LARGE SCALE GENOMIC DNA]</scope>
    <source>
        <strain evidence="3">BA-91</strain>
    </source>
</reference>
<protein>
    <submittedName>
        <fullName evidence="2">Uncharacterized protein</fullName>
    </submittedName>
</protein>
<sequence length="265" mass="29905">MHQRRNGNNSGFTGNITPHPLQTFFGSRRSDIELIIECFRNPPDDFRTMPLENRGSLLERQRILGDHQQIRHHHLDAARQRHDFLWRCRAVGDRWQHQAGLGHGGVRVVRPDGERRGEFDLLRIAKLDREVARRLAGSEPRGGDRKCEHRLAIGVGAGPVGYQDTARHPRDHQVGWCPQGLGADVAHTHQAIVGLGGPVIDQRRAGDADLRCGVGYVRMGRERYPEGEHCDRGPPAAESRPCKHQRNDSQEHEQPGRRFGHRGGP</sequence>
<dbReference type="AlphaFoldDB" id="A0A080LRX6"/>
<gene>
    <name evidence="2" type="ORF">AW09_003857</name>
</gene>
<feature type="compositionally biased region" description="Basic and acidic residues" evidence="1">
    <location>
        <begin position="245"/>
        <end position="256"/>
    </location>
</feature>
<evidence type="ECO:0000313" key="2">
    <source>
        <dbReference type="EMBL" id="KFB71023.1"/>
    </source>
</evidence>